<organism evidence="2 3">
    <name type="scientific">Mucilaginibacter gossypii</name>
    <dbReference type="NCBI Taxonomy" id="551996"/>
    <lineage>
        <taxon>Bacteria</taxon>
        <taxon>Pseudomonadati</taxon>
        <taxon>Bacteroidota</taxon>
        <taxon>Sphingobacteriia</taxon>
        <taxon>Sphingobacteriales</taxon>
        <taxon>Sphingobacteriaceae</taxon>
        <taxon>Mucilaginibacter</taxon>
    </lineage>
</organism>
<dbReference type="Pfam" id="PF22292">
    <property type="entry name" value="DUF6965"/>
    <property type="match status" value="1"/>
</dbReference>
<evidence type="ECO:0000313" key="2">
    <source>
        <dbReference type="EMBL" id="SDH40643.1"/>
    </source>
</evidence>
<evidence type="ECO:0000259" key="1">
    <source>
        <dbReference type="Pfam" id="PF22292"/>
    </source>
</evidence>
<keyword evidence="3" id="KW-1185">Reference proteome</keyword>
<feature type="domain" description="DUF6965" evidence="1">
    <location>
        <begin position="12"/>
        <end position="74"/>
    </location>
</feature>
<dbReference type="Proteomes" id="UP000199705">
    <property type="component" value="Unassembled WGS sequence"/>
</dbReference>
<sequence>MKMPGFFYFCTMSYEELSEYFTNVTLPQELRLDRATTQLHVADFVKQLLKNMKNYPDNWRHQYQLMRIKNALENPYNGPEIPRF</sequence>
<reference evidence="3" key="1">
    <citation type="submission" date="2016-10" db="EMBL/GenBank/DDBJ databases">
        <authorList>
            <person name="Varghese N."/>
            <person name="Submissions S."/>
        </authorList>
    </citation>
    <scope>NUCLEOTIDE SEQUENCE [LARGE SCALE GENOMIC DNA]</scope>
    <source>
        <strain evidence="3">Gh-67</strain>
    </source>
</reference>
<accession>A0A1G8C5M0</accession>
<gene>
    <name evidence="2" type="ORF">SAMN05192573_109144</name>
</gene>
<proteinExistence type="predicted"/>
<name>A0A1G8C5M0_9SPHI</name>
<evidence type="ECO:0000313" key="3">
    <source>
        <dbReference type="Proteomes" id="UP000199705"/>
    </source>
</evidence>
<dbReference type="AlphaFoldDB" id="A0A1G8C5M0"/>
<protein>
    <recommendedName>
        <fullName evidence="1">DUF6965 domain-containing protein</fullName>
    </recommendedName>
</protein>
<dbReference type="EMBL" id="FNCG01000009">
    <property type="protein sequence ID" value="SDH40643.1"/>
    <property type="molecule type" value="Genomic_DNA"/>
</dbReference>
<dbReference type="InterPro" id="IPR054238">
    <property type="entry name" value="DUF6965"/>
</dbReference>